<dbReference type="EMBL" id="SJZI01000008">
    <property type="protein sequence ID" value="TCJ17442.1"/>
    <property type="molecule type" value="Genomic_DNA"/>
</dbReference>
<dbReference type="Pfam" id="PF02518">
    <property type="entry name" value="HATPase_c"/>
    <property type="match status" value="1"/>
</dbReference>
<dbReference type="Gene3D" id="1.10.287.130">
    <property type="match status" value="1"/>
</dbReference>
<dbReference type="InterPro" id="IPR001610">
    <property type="entry name" value="PAC"/>
</dbReference>
<evidence type="ECO:0000259" key="6">
    <source>
        <dbReference type="PROSITE" id="PS50109"/>
    </source>
</evidence>
<dbReference type="SMART" id="SM00086">
    <property type="entry name" value="PAC"/>
    <property type="match status" value="3"/>
</dbReference>
<dbReference type="RefSeq" id="WP_131447250.1">
    <property type="nucleotide sequence ID" value="NZ_SJZI01000008.1"/>
</dbReference>
<comment type="catalytic activity">
    <reaction evidence="1">
        <text>ATP + protein L-histidine = ADP + protein N-phospho-L-histidine.</text>
        <dbReference type="EC" id="2.7.13.3"/>
    </reaction>
</comment>
<dbReference type="InterPro" id="IPR013655">
    <property type="entry name" value="PAS_fold_3"/>
</dbReference>
<dbReference type="PROSITE" id="PS50113">
    <property type="entry name" value="PAC"/>
    <property type="match status" value="2"/>
</dbReference>
<dbReference type="AlphaFoldDB" id="A0A4V2NWH8"/>
<dbReference type="InterPro" id="IPR036890">
    <property type="entry name" value="HATPase_C_sf"/>
</dbReference>
<feature type="domain" description="PAC" evidence="8">
    <location>
        <begin position="244"/>
        <end position="297"/>
    </location>
</feature>
<keyword evidence="5" id="KW-0418">Kinase</keyword>
<evidence type="ECO:0000256" key="2">
    <source>
        <dbReference type="ARBA" id="ARBA00012438"/>
    </source>
</evidence>
<dbReference type="InterPro" id="IPR052162">
    <property type="entry name" value="Sensor_kinase/Photoreceptor"/>
</dbReference>
<gene>
    <name evidence="9" type="ORF">EPD60_04425</name>
</gene>
<dbReference type="PROSITE" id="PS50109">
    <property type="entry name" value="HIS_KIN"/>
    <property type="match status" value="1"/>
</dbReference>
<dbReference type="Pfam" id="PF00512">
    <property type="entry name" value="HisKA"/>
    <property type="match status" value="1"/>
</dbReference>
<dbReference type="PANTHER" id="PTHR43304:SF1">
    <property type="entry name" value="PAC DOMAIN-CONTAINING PROTEIN"/>
    <property type="match status" value="1"/>
</dbReference>
<sequence>MQLQAETKRPSLDFELLPAFAGYLLEHKLEAFVRLQYRFTYEIELTLLNQVAHLSEEEQLTFGREYNRDLLKHLAENRVGDFIRNRMTQWQQNALFFDKYSVIAEDITKLSYIRKRAFHQLLPDYCAEGVPMLQLVHEIDRLFLRYDAASLEVLTGIIEQQAAERSLFIEKINSTIPGALYIFDVRTFRNLYANENFTEVMGYSREELNALGQEALTAVIHPDDRAVVEAHLERLQEASDGDFMSYQYRIRGKDGRYRWYRSSESVFRRDAGGKISEIIAICLNIDTEMQTAQALREREEQLLEAQAIARIGSFYWTLENNKYTFTPELSKIFGHRGEDFDFYAHVHPDDLERVRSKVEAALTTGTFDSEYRYDSPEGPKQLWARGVLHLRAEKPYAISGTVMDITELHRTSQALREQQLFLEKLADASPMWLYLFDIPSGRFQYVNREIFYVLGYTPEEILELESSAVTGLYHPDDWSLLPERAGSESRFQFSESMMQYECRLRKKDGDWYWLLAREIVFKKDESGAVQQILGAALDINRRKEMERTLLQNSFQLEQSNAALEEFAYVASHDLKEPLRKISTFGDRLVSSQMDRLTDDGKLYLSKVVDASQRMQAMIDDLLSVSRISGNRGFERVALKSLLDDAIGALEFKIEQCGARINASELPEAEVVPSQFRQLFQNLLSNSLKFAREGVPPVVDVRYRYLRPEEVAHLQLRKAASYLELSFRDNGIGFENEYAGKIFQIFQRLHGRSEYEGNGIGLAIVKKIAEHHGGTIGAEGDPGHGAVFTLILPL</sequence>
<dbReference type="InterPro" id="IPR004358">
    <property type="entry name" value="Sig_transdc_His_kin-like_C"/>
</dbReference>
<dbReference type="InterPro" id="IPR036097">
    <property type="entry name" value="HisK_dim/P_sf"/>
</dbReference>
<feature type="domain" description="PAS" evidence="7">
    <location>
        <begin position="164"/>
        <end position="239"/>
    </location>
</feature>
<feature type="domain" description="PAC" evidence="8">
    <location>
        <begin position="498"/>
        <end position="551"/>
    </location>
</feature>
<dbReference type="SUPFAM" id="SSF55785">
    <property type="entry name" value="PYP-like sensor domain (PAS domain)"/>
    <property type="match status" value="3"/>
</dbReference>
<dbReference type="PROSITE" id="PS50112">
    <property type="entry name" value="PAS"/>
    <property type="match status" value="2"/>
</dbReference>
<dbReference type="InterPro" id="IPR003661">
    <property type="entry name" value="HisK_dim/P_dom"/>
</dbReference>
<dbReference type="Proteomes" id="UP000295334">
    <property type="component" value="Unassembled WGS sequence"/>
</dbReference>
<dbReference type="EC" id="2.7.13.3" evidence="2"/>
<keyword evidence="3" id="KW-0597">Phosphoprotein</keyword>
<dbReference type="Gene3D" id="3.30.565.10">
    <property type="entry name" value="Histidine kinase-like ATPase, C-terminal domain"/>
    <property type="match status" value="1"/>
</dbReference>
<dbReference type="SMART" id="SM00091">
    <property type="entry name" value="PAS"/>
    <property type="match status" value="3"/>
</dbReference>
<dbReference type="SMART" id="SM00388">
    <property type="entry name" value="HisKA"/>
    <property type="match status" value="1"/>
</dbReference>
<dbReference type="SUPFAM" id="SSF47384">
    <property type="entry name" value="Homodimeric domain of signal transducing histidine kinase"/>
    <property type="match status" value="1"/>
</dbReference>
<dbReference type="CDD" id="cd00130">
    <property type="entry name" value="PAS"/>
    <property type="match status" value="3"/>
</dbReference>
<feature type="domain" description="PAS" evidence="7">
    <location>
        <begin position="418"/>
        <end position="477"/>
    </location>
</feature>
<dbReference type="SUPFAM" id="SSF55874">
    <property type="entry name" value="ATPase domain of HSP90 chaperone/DNA topoisomerase II/histidine kinase"/>
    <property type="match status" value="1"/>
</dbReference>
<proteinExistence type="predicted"/>
<dbReference type="InterPro" id="IPR005467">
    <property type="entry name" value="His_kinase_dom"/>
</dbReference>
<dbReference type="InterPro" id="IPR035965">
    <property type="entry name" value="PAS-like_dom_sf"/>
</dbReference>
<evidence type="ECO:0000256" key="3">
    <source>
        <dbReference type="ARBA" id="ARBA00022553"/>
    </source>
</evidence>
<dbReference type="CDD" id="cd00082">
    <property type="entry name" value="HisKA"/>
    <property type="match status" value="1"/>
</dbReference>
<feature type="domain" description="Histidine kinase" evidence="6">
    <location>
        <begin position="569"/>
        <end position="793"/>
    </location>
</feature>
<dbReference type="PANTHER" id="PTHR43304">
    <property type="entry name" value="PHYTOCHROME-LIKE PROTEIN CPH1"/>
    <property type="match status" value="1"/>
</dbReference>
<dbReference type="Pfam" id="PF08447">
    <property type="entry name" value="PAS_3"/>
    <property type="match status" value="3"/>
</dbReference>
<evidence type="ECO:0000256" key="4">
    <source>
        <dbReference type="ARBA" id="ARBA00022679"/>
    </source>
</evidence>
<evidence type="ECO:0000259" key="8">
    <source>
        <dbReference type="PROSITE" id="PS50113"/>
    </source>
</evidence>
<dbReference type="Gene3D" id="3.30.450.20">
    <property type="entry name" value="PAS domain"/>
    <property type="match status" value="3"/>
</dbReference>
<name>A0A4V2NWH8_9BACT</name>
<dbReference type="GO" id="GO:0000155">
    <property type="term" value="F:phosphorelay sensor kinase activity"/>
    <property type="evidence" value="ECO:0007669"/>
    <property type="project" value="InterPro"/>
</dbReference>
<dbReference type="OrthoDB" id="9124519at2"/>
<evidence type="ECO:0000256" key="5">
    <source>
        <dbReference type="ARBA" id="ARBA00022777"/>
    </source>
</evidence>
<dbReference type="InterPro" id="IPR003594">
    <property type="entry name" value="HATPase_dom"/>
</dbReference>
<evidence type="ECO:0000256" key="1">
    <source>
        <dbReference type="ARBA" id="ARBA00000085"/>
    </source>
</evidence>
<protein>
    <recommendedName>
        <fullName evidence="2">histidine kinase</fullName>
        <ecNumber evidence="2">2.7.13.3</ecNumber>
    </recommendedName>
</protein>
<keyword evidence="4" id="KW-0808">Transferase</keyword>
<dbReference type="NCBIfam" id="TIGR00229">
    <property type="entry name" value="sensory_box"/>
    <property type="match status" value="2"/>
</dbReference>
<dbReference type="PRINTS" id="PR00344">
    <property type="entry name" value="BCTRLSENSOR"/>
</dbReference>
<reference evidence="9 10" key="1">
    <citation type="submission" date="2019-03" db="EMBL/GenBank/DDBJ databases">
        <authorList>
            <person name="Kim M.K.M."/>
        </authorList>
    </citation>
    <scope>NUCLEOTIDE SEQUENCE [LARGE SCALE GENOMIC DNA]</scope>
    <source>
        <strain evidence="9 10">17J68-12</strain>
    </source>
</reference>
<dbReference type="InterPro" id="IPR000014">
    <property type="entry name" value="PAS"/>
</dbReference>
<evidence type="ECO:0000259" key="7">
    <source>
        <dbReference type="PROSITE" id="PS50112"/>
    </source>
</evidence>
<accession>A0A4V2NWH8</accession>
<organism evidence="9 10">
    <name type="scientific">Flaviaesturariibacter flavus</name>
    <dbReference type="NCBI Taxonomy" id="2502780"/>
    <lineage>
        <taxon>Bacteria</taxon>
        <taxon>Pseudomonadati</taxon>
        <taxon>Bacteroidota</taxon>
        <taxon>Chitinophagia</taxon>
        <taxon>Chitinophagales</taxon>
        <taxon>Chitinophagaceae</taxon>
        <taxon>Flaviaestuariibacter</taxon>
    </lineage>
</organism>
<dbReference type="SMART" id="SM00387">
    <property type="entry name" value="HATPase_c"/>
    <property type="match status" value="1"/>
</dbReference>
<dbReference type="InterPro" id="IPR000700">
    <property type="entry name" value="PAS-assoc_C"/>
</dbReference>
<keyword evidence="10" id="KW-1185">Reference proteome</keyword>
<evidence type="ECO:0000313" key="10">
    <source>
        <dbReference type="Proteomes" id="UP000295334"/>
    </source>
</evidence>
<comment type="caution">
    <text evidence="9">The sequence shown here is derived from an EMBL/GenBank/DDBJ whole genome shotgun (WGS) entry which is preliminary data.</text>
</comment>
<evidence type="ECO:0000313" key="9">
    <source>
        <dbReference type="EMBL" id="TCJ17442.1"/>
    </source>
</evidence>